<accession>A0A1Y2GXD4</accession>
<dbReference type="GO" id="GO:0004866">
    <property type="term" value="F:endopeptidase inhibitor activity"/>
    <property type="evidence" value="ECO:0007669"/>
    <property type="project" value="TreeGrafter"/>
</dbReference>
<reference evidence="3 4" key="1">
    <citation type="submission" date="2016-07" db="EMBL/GenBank/DDBJ databases">
        <title>Pervasive Adenine N6-methylation of Active Genes in Fungi.</title>
        <authorList>
            <consortium name="DOE Joint Genome Institute"/>
            <person name="Mondo S.J."/>
            <person name="Dannebaum R.O."/>
            <person name="Kuo R.C."/>
            <person name="Labutti K."/>
            <person name="Haridas S."/>
            <person name="Kuo A."/>
            <person name="Salamov A."/>
            <person name="Ahrendt S.R."/>
            <person name="Lipzen A."/>
            <person name="Sullivan W."/>
            <person name="Andreopoulos W.B."/>
            <person name="Clum A."/>
            <person name="Lindquist E."/>
            <person name="Daum C."/>
            <person name="Ramamoorthy G.K."/>
            <person name="Gryganskyi A."/>
            <person name="Culley D."/>
            <person name="Magnuson J.K."/>
            <person name="James T.Y."/>
            <person name="O'Malley M.A."/>
            <person name="Stajich J.E."/>
            <person name="Spatafora J.W."/>
            <person name="Visel A."/>
            <person name="Grigoriev I.V."/>
        </authorList>
    </citation>
    <scope>NUCLEOTIDE SEQUENCE [LARGE SCALE GENOMIC DNA]</scope>
    <source>
        <strain evidence="3 4">NRRL 3116</strain>
    </source>
</reference>
<dbReference type="Pfam" id="PF05922">
    <property type="entry name" value="Inhibitor_I9"/>
    <property type="match status" value="1"/>
</dbReference>
<dbReference type="AlphaFoldDB" id="A0A1Y2GXD4"/>
<evidence type="ECO:0000313" key="3">
    <source>
        <dbReference type="EMBL" id="ORZ26950.1"/>
    </source>
</evidence>
<dbReference type="Gene3D" id="3.30.70.80">
    <property type="entry name" value="Peptidase S8 propeptide/proteinase inhibitor I9"/>
    <property type="match status" value="1"/>
</dbReference>
<proteinExistence type="inferred from homology"/>
<evidence type="ECO:0000256" key="1">
    <source>
        <dbReference type="ARBA" id="ARBA00038069"/>
    </source>
</evidence>
<keyword evidence="4" id="KW-1185">Reference proteome</keyword>
<dbReference type="Proteomes" id="UP000193648">
    <property type="component" value="Unassembled WGS sequence"/>
</dbReference>
<protein>
    <submittedName>
        <fullName evidence="3">Serine proteinase inhibitor IA-1</fullName>
    </submittedName>
</protein>
<feature type="domain" description="Inhibitor I9" evidence="2">
    <location>
        <begin position="8"/>
        <end position="74"/>
    </location>
</feature>
<dbReference type="SUPFAM" id="SSF54897">
    <property type="entry name" value="Protease propeptides/inhibitors"/>
    <property type="match status" value="1"/>
</dbReference>
<dbReference type="InterPro" id="IPR052471">
    <property type="entry name" value="PBI_I9"/>
</dbReference>
<dbReference type="RefSeq" id="XP_021884697.1">
    <property type="nucleotide sequence ID" value="XM_022023034.1"/>
</dbReference>
<dbReference type="InParanoid" id="A0A1Y2GXD4"/>
<dbReference type="EMBL" id="MCFF01000005">
    <property type="protein sequence ID" value="ORZ26950.1"/>
    <property type="molecule type" value="Genomic_DNA"/>
</dbReference>
<organism evidence="3 4">
    <name type="scientific">Lobosporangium transversale</name>
    <dbReference type="NCBI Taxonomy" id="64571"/>
    <lineage>
        <taxon>Eukaryota</taxon>
        <taxon>Fungi</taxon>
        <taxon>Fungi incertae sedis</taxon>
        <taxon>Mucoromycota</taxon>
        <taxon>Mortierellomycotina</taxon>
        <taxon>Mortierellomycetes</taxon>
        <taxon>Mortierellales</taxon>
        <taxon>Mortierellaceae</taxon>
        <taxon>Lobosporangium</taxon>
    </lineage>
</organism>
<name>A0A1Y2GXD4_9FUNG</name>
<dbReference type="PANTHER" id="PTHR28288:SF2">
    <property type="entry name" value="PROTEASE B INHIBITOR 2"/>
    <property type="match status" value="1"/>
</dbReference>
<comment type="caution">
    <text evidence="3">The sequence shown here is derived from an EMBL/GenBank/DDBJ whole genome shotgun (WGS) entry which is preliminary data.</text>
</comment>
<sequence length="76" mass="8534">MSSNSRKVIIVFKDGTPRDEVNKAAEEIKSKGGKITQKYTLLLGFAAEVPEFELQMLNSHPHIDYIEDDGIVTIQK</sequence>
<dbReference type="PANTHER" id="PTHR28288">
    <property type="entry name" value="PROTEASE B INHIBITOR 2"/>
    <property type="match status" value="1"/>
</dbReference>
<evidence type="ECO:0000313" key="4">
    <source>
        <dbReference type="Proteomes" id="UP000193648"/>
    </source>
</evidence>
<dbReference type="OrthoDB" id="5518345at2759"/>
<dbReference type="GeneID" id="33564878"/>
<dbReference type="GO" id="GO:0042144">
    <property type="term" value="P:vacuole fusion, non-autophagic"/>
    <property type="evidence" value="ECO:0007669"/>
    <property type="project" value="TreeGrafter"/>
</dbReference>
<dbReference type="FunFam" id="3.30.70.80:FF:000005">
    <property type="entry name" value="Proteinase inhibitor I2B"/>
    <property type="match status" value="1"/>
</dbReference>
<evidence type="ECO:0000259" key="2">
    <source>
        <dbReference type="Pfam" id="PF05922"/>
    </source>
</evidence>
<dbReference type="InterPro" id="IPR037045">
    <property type="entry name" value="S8pro/Inhibitor_I9_sf"/>
</dbReference>
<gene>
    <name evidence="3" type="ORF">BCR41DRAFT_347113</name>
</gene>
<dbReference type="InterPro" id="IPR010259">
    <property type="entry name" value="S8pro/Inhibitor_I9"/>
</dbReference>
<comment type="similarity">
    <text evidence="1">Belongs to the protease inhibitor I9 family.</text>
</comment>